<evidence type="ECO:0000259" key="4">
    <source>
        <dbReference type="PROSITE" id="PS50883"/>
    </source>
</evidence>
<gene>
    <name evidence="6" type="ORF">CIT40_26800</name>
</gene>
<feature type="domain" description="EAL" evidence="4">
    <location>
        <begin position="631"/>
        <end position="885"/>
    </location>
</feature>
<sequence>MAEKNWHEGSTLPIAVQAVVCLAGTVAPARAFALSDSFAAPSYLGELDPNVVWEVLIAGIVVCAFLAAIALWIHSSLRRTRRLQLRRNAFVSSAMNNLNQGVVMTDAQRRIIFCNDRYLEIYGLKRSDLWANMNGYELLALRRKRGVLVASDDEFYEKAASPNGLITELPDGRAILVKYFVLPNGGSVATHLDVSEQRKLSRQLASTKQFLETVLDNVPACVAAKNIEDGRYIFANSAYERFWGFSRDQVVGKNARELFESVSAASIEATDRAALNSPDGQFRNEFEVDRGGERRMVASIRIVVRDESNKPEFLMLVFEDITERRSLSKELESTKKFLELVVDNIPVALIVEQVKDGRYLLANRSAETILNRRREEATGLTASDIFNPKEAKLIIARDEAAIKKRGMISEEHPISTKAGLRLFLTRRATVVNDAGEPQYLIKTHEDVTDRRQTESRMAHMAYHDGLTDLPNRAAFLQALNQMIEACEGTGEEFAVLSIDLDGLKEVNDVFGHALGDKLLIEVAQRLQDVARGGLVARLSGDEFGLIIDGKQPEAGLALAQHVGEAVSRDFHIDGRPVRAGVTTGMSIFPHNGTDGASLLANAGAALFRAKQKSRGTISLYQPEMDQQIRDRRVLHQDLSVAIKNGELSLAFQPQGAAGHSVAESEIIGFEALARWQHPVRGQVSPAEFIPIAEESGLIVEMGEWILREACREAASWPKPLQVAVNLSPAQFMHGDVVGLVHSILIETGLAPGRLELEITEGVLIEDFDRGLALLRRLKALGVRISMDDFGSGYSSLSYLQAFPFDKIKIDRAFITNLGRNPQSAAIVRAVIDLGHGLEMSIVAEGVETIEQLVFLAKEGCDGVQGYLLGKPLPIGKYAGLVGRAEIMELALKTG</sequence>
<keyword evidence="7" id="KW-1185">Reference proteome</keyword>
<dbReference type="Gene3D" id="3.20.20.450">
    <property type="entry name" value="EAL domain"/>
    <property type="match status" value="1"/>
</dbReference>
<dbReference type="KEGG" id="brq:CIT40_26800"/>
<dbReference type="Pfam" id="PF12860">
    <property type="entry name" value="PAS_7"/>
    <property type="match status" value="1"/>
</dbReference>
<dbReference type="OrthoDB" id="9814202at2"/>
<evidence type="ECO:0000259" key="3">
    <source>
        <dbReference type="PROSITE" id="PS50113"/>
    </source>
</evidence>
<reference evidence="6 7" key="2">
    <citation type="journal article" date="2019" name="Int. J. Syst. Evol. Microbiol.">
        <title>Description and complete genome sequence of Bradyrhizobium amphicarpaeae sp. nov., harbouring photosystem and nitrogen-fixation genes.</title>
        <authorList>
            <person name="Bromfield E.S.P."/>
            <person name="Cloutier S."/>
            <person name="Nguyen H.D.T."/>
        </authorList>
    </citation>
    <scope>NUCLEOTIDE SEQUENCE [LARGE SCALE GENOMIC DNA]</scope>
    <source>
        <strain evidence="6 7">39S1MB</strain>
    </source>
</reference>
<dbReference type="InterPro" id="IPR001610">
    <property type="entry name" value="PAC"/>
</dbReference>
<dbReference type="InterPro" id="IPR043128">
    <property type="entry name" value="Rev_trsase/Diguanyl_cyclase"/>
</dbReference>
<dbReference type="SUPFAM" id="SSF55785">
    <property type="entry name" value="PYP-like sensor domain (PAS domain)"/>
    <property type="match status" value="3"/>
</dbReference>
<dbReference type="PROSITE" id="PS50113">
    <property type="entry name" value="PAC"/>
    <property type="match status" value="1"/>
</dbReference>
<evidence type="ECO:0000313" key="6">
    <source>
        <dbReference type="EMBL" id="AWM03294.1"/>
    </source>
</evidence>
<dbReference type="SMART" id="SM00086">
    <property type="entry name" value="PAC"/>
    <property type="match status" value="2"/>
</dbReference>
<dbReference type="InterPro" id="IPR035965">
    <property type="entry name" value="PAS-like_dom_sf"/>
</dbReference>
<dbReference type="InterPro" id="IPR000160">
    <property type="entry name" value="GGDEF_dom"/>
</dbReference>
<dbReference type="EMBL" id="CP029426">
    <property type="protein sequence ID" value="AWM03294.1"/>
    <property type="molecule type" value="Genomic_DNA"/>
</dbReference>
<dbReference type="PROSITE" id="PS50883">
    <property type="entry name" value="EAL"/>
    <property type="match status" value="1"/>
</dbReference>
<dbReference type="SMART" id="SM00091">
    <property type="entry name" value="PAS"/>
    <property type="match status" value="3"/>
</dbReference>
<dbReference type="NCBIfam" id="TIGR00254">
    <property type="entry name" value="GGDEF"/>
    <property type="match status" value="1"/>
</dbReference>
<dbReference type="PANTHER" id="PTHR44757">
    <property type="entry name" value="DIGUANYLATE CYCLASE DGCP"/>
    <property type="match status" value="1"/>
</dbReference>
<feature type="transmembrane region" description="Helical" evidence="1">
    <location>
        <begin position="55"/>
        <end position="77"/>
    </location>
</feature>
<keyword evidence="1" id="KW-0812">Transmembrane</keyword>
<dbReference type="SMART" id="SM00267">
    <property type="entry name" value="GGDEF"/>
    <property type="match status" value="1"/>
</dbReference>
<evidence type="ECO:0000259" key="5">
    <source>
        <dbReference type="PROSITE" id="PS50887"/>
    </source>
</evidence>
<feature type="domain" description="PAS" evidence="2">
    <location>
        <begin position="207"/>
        <end position="278"/>
    </location>
</feature>
<name>A0A2U8PZU7_9BRAD</name>
<feature type="domain" description="PAS" evidence="2">
    <location>
        <begin position="87"/>
        <end position="129"/>
    </location>
</feature>
<dbReference type="SUPFAM" id="SSF141868">
    <property type="entry name" value="EAL domain-like"/>
    <property type="match status" value="1"/>
</dbReference>
<dbReference type="CDD" id="cd00130">
    <property type="entry name" value="PAS"/>
    <property type="match status" value="3"/>
</dbReference>
<evidence type="ECO:0000313" key="7">
    <source>
        <dbReference type="Proteomes" id="UP000215884"/>
    </source>
</evidence>
<dbReference type="Proteomes" id="UP000215884">
    <property type="component" value="Chromosome"/>
</dbReference>
<dbReference type="InterPro" id="IPR052155">
    <property type="entry name" value="Biofilm_reg_signaling"/>
</dbReference>
<dbReference type="RefSeq" id="WP_094893422.1">
    <property type="nucleotide sequence ID" value="NZ_CP029426.2"/>
</dbReference>
<dbReference type="PROSITE" id="PS50112">
    <property type="entry name" value="PAS"/>
    <property type="match status" value="2"/>
</dbReference>
<dbReference type="Pfam" id="PF00563">
    <property type="entry name" value="EAL"/>
    <property type="match status" value="1"/>
</dbReference>
<dbReference type="CDD" id="cd01948">
    <property type="entry name" value="EAL"/>
    <property type="match status" value="1"/>
</dbReference>
<reference evidence="6 7" key="1">
    <citation type="journal article" date="2017" name="Syst. Appl. Microbiol.">
        <title>Soybeans inoculated with root zone soils of Canadian native legumes harbour diverse and novel Bradyrhizobium spp. that possess agricultural potential.</title>
        <authorList>
            <person name="Bromfield E.S.P."/>
            <person name="Cloutier S."/>
            <person name="Tambong J.T."/>
            <person name="Tran Thi T.V."/>
        </authorList>
    </citation>
    <scope>NUCLEOTIDE SEQUENCE [LARGE SCALE GENOMIC DNA]</scope>
    <source>
        <strain evidence="6 7">39S1MB</strain>
    </source>
</reference>
<dbReference type="PANTHER" id="PTHR44757:SF2">
    <property type="entry name" value="BIOFILM ARCHITECTURE MAINTENANCE PROTEIN MBAA"/>
    <property type="match status" value="1"/>
</dbReference>
<dbReference type="InterPro" id="IPR000700">
    <property type="entry name" value="PAS-assoc_C"/>
</dbReference>
<accession>A0A2U8PZU7</accession>
<keyword evidence="1" id="KW-0472">Membrane</keyword>
<keyword evidence="1" id="KW-1133">Transmembrane helix</keyword>
<dbReference type="SUPFAM" id="SSF55073">
    <property type="entry name" value="Nucleotide cyclase"/>
    <property type="match status" value="1"/>
</dbReference>
<dbReference type="InterPro" id="IPR035919">
    <property type="entry name" value="EAL_sf"/>
</dbReference>
<dbReference type="CDD" id="cd01949">
    <property type="entry name" value="GGDEF"/>
    <property type="match status" value="1"/>
</dbReference>
<dbReference type="InterPro" id="IPR001633">
    <property type="entry name" value="EAL_dom"/>
</dbReference>
<dbReference type="Gene3D" id="3.30.70.270">
    <property type="match status" value="1"/>
</dbReference>
<feature type="domain" description="GGDEF" evidence="5">
    <location>
        <begin position="491"/>
        <end position="622"/>
    </location>
</feature>
<dbReference type="PROSITE" id="PS50887">
    <property type="entry name" value="GGDEF"/>
    <property type="match status" value="1"/>
</dbReference>
<dbReference type="InterPro" id="IPR029787">
    <property type="entry name" value="Nucleotide_cyclase"/>
</dbReference>
<dbReference type="AlphaFoldDB" id="A0A2U8PZU7"/>
<dbReference type="InterPro" id="IPR000014">
    <property type="entry name" value="PAS"/>
</dbReference>
<dbReference type="Gene3D" id="3.30.450.20">
    <property type="entry name" value="PAS domain"/>
    <property type="match status" value="3"/>
</dbReference>
<dbReference type="Pfam" id="PF00990">
    <property type="entry name" value="GGDEF"/>
    <property type="match status" value="1"/>
</dbReference>
<dbReference type="NCBIfam" id="TIGR00229">
    <property type="entry name" value="sensory_box"/>
    <property type="match status" value="2"/>
</dbReference>
<dbReference type="SMART" id="SM00052">
    <property type="entry name" value="EAL"/>
    <property type="match status" value="1"/>
</dbReference>
<dbReference type="Pfam" id="PF08448">
    <property type="entry name" value="PAS_4"/>
    <property type="match status" value="2"/>
</dbReference>
<protein>
    <submittedName>
        <fullName evidence="6">GGDEF domain-containing protein</fullName>
    </submittedName>
</protein>
<organism evidence="6 7">
    <name type="scientific">Bradyrhizobium amphicarpaeae</name>
    <dbReference type="NCBI Taxonomy" id="1404768"/>
    <lineage>
        <taxon>Bacteria</taxon>
        <taxon>Pseudomonadati</taxon>
        <taxon>Pseudomonadota</taxon>
        <taxon>Alphaproteobacteria</taxon>
        <taxon>Hyphomicrobiales</taxon>
        <taxon>Nitrobacteraceae</taxon>
        <taxon>Bradyrhizobium</taxon>
    </lineage>
</organism>
<evidence type="ECO:0000256" key="1">
    <source>
        <dbReference type="SAM" id="Phobius"/>
    </source>
</evidence>
<proteinExistence type="predicted"/>
<evidence type="ECO:0000259" key="2">
    <source>
        <dbReference type="PROSITE" id="PS50112"/>
    </source>
</evidence>
<dbReference type="InterPro" id="IPR013656">
    <property type="entry name" value="PAS_4"/>
</dbReference>
<feature type="domain" description="PAC" evidence="3">
    <location>
        <begin position="276"/>
        <end position="333"/>
    </location>
</feature>